<keyword evidence="1" id="KW-0560">Oxidoreductase</keyword>
<evidence type="ECO:0000256" key="1">
    <source>
        <dbReference type="ARBA" id="ARBA00023002"/>
    </source>
</evidence>
<name>A0A1I1Z1X9_9FIRM</name>
<gene>
    <name evidence="4" type="ORF">SAMN05216245_103112</name>
</gene>
<dbReference type="GO" id="GO:0046872">
    <property type="term" value="F:metal ion binding"/>
    <property type="evidence" value="ECO:0007669"/>
    <property type="project" value="InterPro"/>
</dbReference>
<dbReference type="Pfam" id="PF25137">
    <property type="entry name" value="ADH_Fe_C"/>
    <property type="match status" value="1"/>
</dbReference>
<accession>A0A1I1Z1X9</accession>
<dbReference type="PANTHER" id="PTHR43633:SF1">
    <property type="entry name" value="ALCOHOL DEHYDROGENASE YQHD"/>
    <property type="match status" value="1"/>
</dbReference>
<sequence length="419" mass="46385">MYFFLRKLYNRTVNKGQKALHLCNVKGGTNMENFIFENSTKAYFGKGCVSQYLPDVLKQYGENVMLAYGGGSIKRNGIYEEITEILKAAGKTVTEFSGIMSNPVYTKVLEGAKLAKEKQIDLILAVGGGSVMDCCKAISLAAVYDGDVWDDFWMKAGTVSVSPVPLGIVMTVTGTGSEMNGGAVITNEIMKIKTGRDYPALNAQFALLDPLYTYSVPKKQMVSGSFDSLSHMMEIYFSLPNEDNVSDDINEALMRGVIRDLRKAIADPDDYTARSNLVWASTMAENRVLKLGKKTDFECHLMEHQVGAYTDCNHGCGLAVLHPPYYRHIYKDGLPKFVRFATNVWGIDPTGKTDEELALAGIDALADFIKEIGLPTTLWELGVTDKQQAEEIADTCFLSPGSYRRLTREDIREIFASAY</sequence>
<dbReference type="FunFam" id="3.40.50.1970:FF:000003">
    <property type="entry name" value="Alcohol dehydrogenase, iron-containing"/>
    <property type="match status" value="1"/>
</dbReference>
<evidence type="ECO:0000259" key="3">
    <source>
        <dbReference type="Pfam" id="PF25137"/>
    </source>
</evidence>
<evidence type="ECO:0000259" key="2">
    <source>
        <dbReference type="Pfam" id="PF00465"/>
    </source>
</evidence>
<dbReference type="Proteomes" id="UP000198896">
    <property type="component" value="Unassembled WGS sequence"/>
</dbReference>
<feature type="domain" description="Fe-containing alcohol dehydrogenase-like C-terminal" evidence="3">
    <location>
        <begin position="222"/>
        <end position="419"/>
    </location>
</feature>
<dbReference type="GO" id="GO:1990362">
    <property type="term" value="F:butanol dehydrogenase (NAD+) activity"/>
    <property type="evidence" value="ECO:0007669"/>
    <property type="project" value="InterPro"/>
</dbReference>
<dbReference type="AlphaFoldDB" id="A0A1I1Z1X9"/>
<dbReference type="InterPro" id="IPR044731">
    <property type="entry name" value="BDH-like"/>
</dbReference>
<dbReference type="SUPFAM" id="SSF56796">
    <property type="entry name" value="Dehydroquinate synthase-like"/>
    <property type="match status" value="1"/>
</dbReference>
<proteinExistence type="predicted"/>
<organism evidence="4 5">
    <name type="scientific">Succiniclasticum ruminis DSM 9236</name>
    <dbReference type="NCBI Taxonomy" id="1123323"/>
    <lineage>
        <taxon>Bacteria</taxon>
        <taxon>Bacillati</taxon>
        <taxon>Bacillota</taxon>
        <taxon>Negativicutes</taxon>
        <taxon>Acidaminococcales</taxon>
        <taxon>Acidaminococcaceae</taxon>
        <taxon>Succiniclasticum</taxon>
    </lineage>
</organism>
<dbReference type="InterPro" id="IPR001670">
    <property type="entry name" value="ADH_Fe/GldA"/>
</dbReference>
<protein>
    <submittedName>
        <fullName evidence="4">Alcohol dehydrogenase YqhD, Fe-dependent ADH family</fullName>
    </submittedName>
</protein>
<dbReference type="GO" id="GO:1990002">
    <property type="term" value="F:methylglyoxal reductase (NADPH) (acetol producing) activity"/>
    <property type="evidence" value="ECO:0007669"/>
    <property type="project" value="TreeGrafter"/>
</dbReference>
<dbReference type="GO" id="GO:0008106">
    <property type="term" value="F:alcohol dehydrogenase (NADP+) activity"/>
    <property type="evidence" value="ECO:0007669"/>
    <property type="project" value="TreeGrafter"/>
</dbReference>
<reference evidence="4 5" key="1">
    <citation type="submission" date="2016-10" db="EMBL/GenBank/DDBJ databases">
        <authorList>
            <person name="de Groot N.N."/>
        </authorList>
    </citation>
    <scope>NUCLEOTIDE SEQUENCE [LARGE SCALE GENOMIC DNA]</scope>
    <source>
        <strain evidence="4 5">DSM 9236</strain>
    </source>
</reference>
<dbReference type="Gene3D" id="3.40.50.1970">
    <property type="match status" value="1"/>
</dbReference>
<dbReference type="InterPro" id="IPR056798">
    <property type="entry name" value="ADH_Fe_C"/>
</dbReference>
<evidence type="ECO:0000313" key="5">
    <source>
        <dbReference type="Proteomes" id="UP000198896"/>
    </source>
</evidence>
<dbReference type="Gene3D" id="1.20.1090.10">
    <property type="entry name" value="Dehydroquinate synthase-like - alpha domain"/>
    <property type="match status" value="1"/>
</dbReference>
<dbReference type="EMBL" id="FONL01000003">
    <property type="protein sequence ID" value="SFE25729.1"/>
    <property type="molecule type" value="Genomic_DNA"/>
</dbReference>
<evidence type="ECO:0000313" key="4">
    <source>
        <dbReference type="EMBL" id="SFE25729.1"/>
    </source>
</evidence>
<dbReference type="CDD" id="cd08187">
    <property type="entry name" value="BDH"/>
    <property type="match status" value="1"/>
</dbReference>
<dbReference type="PANTHER" id="PTHR43633">
    <property type="entry name" value="ALCOHOL DEHYDROGENASE YQHD"/>
    <property type="match status" value="1"/>
</dbReference>
<dbReference type="Pfam" id="PF00465">
    <property type="entry name" value="Fe-ADH"/>
    <property type="match status" value="1"/>
</dbReference>
<dbReference type="STRING" id="1123323.SAMN05216245_103112"/>
<dbReference type="GO" id="GO:0005829">
    <property type="term" value="C:cytosol"/>
    <property type="evidence" value="ECO:0007669"/>
    <property type="project" value="TreeGrafter"/>
</dbReference>
<feature type="domain" description="Alcohol dehydrogenase iron-type/glycerol dehydrogenase GldA" evidence="2">
    <location>
        <begin position="40"/>
        <end position="210"/>
    </location>
</feature>
<keyword evidence="5" id="KW-1185">Reference proteome</keyword>